<name>A0A927RHH6_9ACTN</name>
<comment type="caution">
    <text evidence="2">The sequence shown here is derived from an EMBL/GenBank/DDBJ whole genome shotgun (WGS) entry which is preliminary data.</text>
</comment>
<protein>
    <submittedName>
        <fullName evidence="2">Uncharacterized protein</fullName>
    </submittedName>
</protein>
<proteinExistence type="predicted"/>
<sequence length="68" mass="7492">MPLASFCKTVGFAYTGSNPVPATPAETAPGLRKQVRGRSFWEFTRYGLVVAAVTIALAVPYLWLRYLL</sequence>
<dbReference type="EMBL" id="JADBEM010000001">
    <property type="protein sequence ID" value="MBE1603468.1"/>
    <property type="molecule type" value="Genomic_DNA"/>
</dbReference>
<evidence type="ECO:0000313" key="3">
    <source>
        <dbReference type="Proteomes" id="UP000638648"/>
    </source>
</evidence>
<keyword evidence="1" id="KW-1133">Transmembrane helix</keyword>
<dbReference type="Proteomes" id="UP000638648">
    <property type="component" value="Unassembled WGS sequence"/>
</dbReference>
<accession>A0A927RHH6</accession>
<evidence type="ECO:0000313" key="2">
    <source>
        <dbReference type="EMBL" id="MBE1603468.1"/>
    </source>
</evidence>
<reference evidence="2" key="1">
    <citation type="submission" date="2020-10" db="EMBL/GenBank/DDBJ databases">
        <title>Sequencing the genomes of 1000 actinobacteria strains.</title>
        <authorList>
            <person name="Klenk H.-P."/>
        </authorList>
    </citation>
    <scope>NUCLEOTIDE SEQUENCE</scope>
    <source>
        <strain evidence="2">DSM 45354</strain>
    </source>
</reference>
<gene>
    <name evidence="2" type="ORF">HEB94_000316</name>
</gene>
<organism evidence="2 3">
    <name type="scientific">Actinopolymorpha pittospori</name>
    <dbReference type="NCBI Taxonomy" id="648752"/>
    <lineage>
        <taxon>Bacteria</taxon>
        <taxon>Bacillati</taxon>
        <taxon>Actinomycetota</taxon>
        <taxon>Actinomycetes</taxon>
        <taxon>Propionibacteriales</taxon>
        <taxon>Actinopolymorphaceae</taxon>
        <taxon>Actinopolymorpha</taxon>
    </lineage>
</organism>
<evidence type="ECO:0000256" key="1">
    <source>
        <dbReference type="SAM" id="Phobius"/>
    </source>
</evidence>
<dbReference type="AlphaFoldDB" id="A0A927RHH6"/>
<dbReference type="RefSeq" id="WP_192757179.1">
    <property type="nucleotide sequence ID" value="NZ_BAABJL010000120.1"/>
</dbReference>
<feature type="transmembrane region" description="Helical" evidence="1">
    <location>
        <begin position="43"/>
        <end position="64"/>
    </location>
</feature>
<keyword evidence="3" id="KW-1185">Reference proteome</keyword>
<keyword evidence="1" id="KW-0472">Membrane</keyword>
<keyword evidence="1" id="KW-0812">Transmembrane</keyword>